<dbReference type="GO" id="GO:0005125">
    <property type="term" value="F:cytokine activity"/>
    <property type="evidence" value="ECO:0007669"/>
    <property type="project" value="TreeGrafter"/>
</dbReference>
<dbReference type="GO" id="GO:0042127">
    <property type="term" value="P:regulation of cell population proliferation"/>
    <property type="evidence" value="ECO:0007669"/>
    <property type="project" value="TreeGrafter"/>
</dbReference>
<comment type="subcellular location">
    <subcellularLocation>
        <location evidence="1">Secreted</location>
    </subcellularLocation>
</comment>
<dbReference type="GO" id="GO:0005615">
    <property type="term" value="C:extracellular space"/>
    <property type="evidence" value="ECO:0007669"/>
    <property type="project" value="InterPro"/>
</dbReference>
<dbReference type="GO" id="GO:0008083">
    <property type="term" value="F:growth factor activity"/>
    <property type="evidence" value="ECO:0007669"/>
    <property type="project" value="UniProtKB-KW"/>
</dbReference>
<dbReference type="InterPro" id="IPR001111">
    <property type="entry name" value="TGF-b_propeptide"/>
</dbReference>
<accession>A0A669QN75</accession>
<feature type="domain" description="TGF-beta propeptide" evidence="9">
    <location>
        <begin position="21"/>
        <end position="84"/>
    </location>
</feature>
<evidence type="ECO:0000313" key="11">
    <source>
        <dbReference type="Proteomes" id="UP000472261"/>
    </source>
</evidence>
<feature type="compositionally biased region" description="Basic and acidic residues" evidence="7">
    <location>
        <begin position="94"/>
        <end position="103"/>
    </location>
</feature>
<feature type="signal peptide" evidence="8">
    <location>
        <begin position="1"/>
        <end position="19"/>
    </location>
</feature>
<evidence type="ECO:0000256" key="3">
    <source>
        <dbReference type="ARBA" id="ARBA00022525"/>
    </source>
</evidence>
<keyword evidence="5" id="KW-1015">Disulfide bond</keyword>
<dbReference type="PRINTS" id="PR01423">
    <property type="entry name" value="TGFBETA"/>
</dbReference>
<evidence type="ECO:0000256" key="7">
    <source>
        <dbReference type="SAM" id="MobiDB-lite"/>
    </source>
</evidence>
<evidence type="ECO:0000259" key="9">
    <source>
        <dbReference type="Pfam" id="PF00688"/>
    </source>
</evidence>
<evidence type="ECO:0000256" key="1">
    <source>
        <dbReference type="ARBA" id="ARBA00004613"/>
    </source>
</evidence>
<feature type="compositionally biased region" description="Pro residues" evidence="7">
    <location>
        <begin position="51"/>
        <end position="63"/>
    </location>
</feature>
<dbReference type="InterPro" id="IPR016319">
    <property type="entry name" value="TGF-beta"/>
</dbReference>
<dbReference type="Ensembl" id="ENSPCLT00000026242.1">
    <property type="protein sequence ID" value="ENSPCLP00000019658.1"/>
    <property type="gene ID" value="ENSPCLG00000016506.1"/>
</dbReference>
<keyword evidence="8" id="KW-0732">Signal</keyword>
<dbReference type="InterPro" id="IPR015615">
    <property type="entry name" value="TGF-beta-rel"/>
</dbReference>
<dbReference type="GO" id="GO:0007179">
    <property type="term" value="P:transforming growth factor beta receptor signaling pathway"/>
    <property type="evidence" value="ECO:0007669"/>
    <property type="project" value="TreeGrafter"/>
</dbReference>
<feature type="compositionally biased region" description="Polar residues" evidence="7">
    <location>
        <begin position="71"/>
        <end position="83"/>
    </location>
</feature>
<comment type="similarity">
    <text evidence="2">Belongs to the TGF-beta family.</text>
</comment>
<name>A0A669QN75_PHACC</name>
<keyword evidence="6" id="KW-0325">Glycoprotein</keyword>
<dbReference type="PANTHER" id="PTHR11848:SF125">
    <property type="entry name" value="TRANSFORMING GROWTH FACTOR BETA-1 PROPROTEIN"/>
    <property type="match status" value="1"/>
</dbReference>
<reference evidence="10" key="1">
    <citation type="submission" date="2025-08" db="UniProtKB">
        <authorList>
            <consortium name="Ensembl"/>
        </authorList>
    </citation>
    <scope>IDENTIFICATION</scope>
</reference>
<feature type="compositionally biased region" description="Gly residues" evidence="7">
    <location>
        <begin position="109"/>
        <end position="118"/>
    </location>
</feature>
<reference evidence="10" key="2">
    <citation type="submission" date="2025-09" db="UniProtKB">
        <authorList>
            <consortium name="Ensembl"/>
        </authorList>
    </citation>
    <scope>IDENTIFICATION</scope>
</reference>
<keyword evidence="3" id="KW-0964">Secreted</keyword>
<evidence type="ECO:0000256" key="6">
    <source>
        <dbReference type="ARBA" id="ARBA00023180"/>
    </source>
</evidence>
<feature type="chain" id="PRO_5025395398" description="TGF-beta propeptide domain-containing protein" evidence="8">
    <location>
        <begin position="20"/>
        <end position="118"/>
    </location>
</feature>
<evidence type="ECO:0000256" key="5">
    <source>
        <dbReference type="ARBA" id="ARBA00023157"/>
    </source>
</evidence>
<organism evidence="10 11">
    <name type="scientific">Phasianus colchicus</name>
    <name type="common">Common pheasant</name>
    <dbReference type="NCBI Taxonomy" id="9054"/>
    <lineage>
        <taxon>Eukaryota</taxon>
        <taxon>Metazoa</taxon>
        <taxon>Chordata</taxon>
        <taxon>Craniata</taxon>
        <taxon>Vertebrata</taxon>
        <taxon>Euteleostomi</taxon>
        <taxon>Archelosauria</taxon>
        <taxon>Archosauria</taxon>
        <taxon>Dinosauria</taxon>
        <taxon>Saurischia</taxon>
        <taxon>Theropoda</taxon>
        <taxon>Coelurosauria</taxon>
        <taxon>Aves</taxon>
        <taxon>Neognathae</taxon>
        <taxon>Galloanserae</taxon>
        <taxon>Galliformes</taxon>
        <taxon>Phasianidae</taxon>
        <taxon>Phasianinae</taxon>
        <taxon>Phasianus</taxon>
    </lineage>
</organism>
<evidence type="ECO:0000256" key="4">
    <source>
        <dbReference type="ARBA" id="ARBA00023030"/>
    </source>
</evidence>
<evidence type="ECO:0000256" key="2">
    <source>
        <dbReference type="ARBA" id="ARBA00006656"/>
    </source>
</evidence>
<dbReference type="Pfam" id="PF00688">
    <property type="entry name" value="TGFb_propeptide"/>
    <property type="match status" value="1"/>
</dbReference>
<dbReference type="Gene3D" id="2.60.120.970">
    <property type="match status" value="1"/>
</dbReference>
<dbReference type="AlphaFoldDB" id="A0A669QN75"/>
<proteinExistence type="inferred from homology"/>
<dbReference type="Proteomes" id="UP000472261">
    <property type="component" value="Unplaced"/>
</dbReference>
<protein>
    <recommendedName>
        <fullName evidence="9">TGF-beta propeptide domain-containing protein</fullName>
    </recommendedName>
</protein>
<dbReference type="PANTHER" id="PTHR11848">
    <property type="entry name" value="TGF-BETA FAMILY"/>
    <property type="match status" value="1"/>
</dbReference>
<evidence type="ECO:0000313" key="10">
    <source>
        <dbReference type="Ensembl" id="ENSPCLP00000019658.1"/>
    </source>
</evidence>
<sequence>MDPPPLLALLLLLLGAARALSTCHRLDLEAAKKKRIEAVRGQILSKLHLSAPPPDSETPPQPLPDDVRALYNSTQELLKQRAQSRPPPDGPDEYWAKELRRIPMETPGDGEGGSLGVT</sequence>
<keyword evidence="4" id="KW-0339">Growth factor</keyword>
<keyword evidence="11" id="KW-1185">Reference proteome</keyword>
<dbReference type="OMA" id="RIPMETP"/>
<feature type="region of interest" description="Disordered" evidence="7">
    <location>
        <begin position="47"/>
        <end position="118"/>
    </location>
</feature>
<evidence type="ECO:0000256" key="8">
    <source>
        <dbReference type="SAM" id="SignalP"/>
    </source>
</evidence>